<dbReference type="GO" id="GO:0016491">
    <property type="term" value="F:oxidoreductase activity"/>
    <property type="evidence" value="ECO:0007669"/>
    <property type="project" value="InterPro"/>
</dbReference>
<dbReference type="EMBL" id="JANUAU010000010">
    <property type="protein sequence ID" value="MCS3678938.1"/>
    <property type="molecule type" value="Genomic_DNA"/>
</dbReference>
<feature type="region of interest" description="Disordered" evidence="2">
    <location>
        <begin position="26"/>
        <end position="54"/>
    </location>
</feature>
<organism evidence="4 5">
    <name type="scientific">Salinibacter ruber</name>
    <dbReference type="NCBI Taxonomy" id="146919"/>
    <lineage>
        <taxon>Bacteria</taxon>
        <taxon>Pseudomonadati</taxon>
        <taxon>Rhodothermota</taxon>
        <taxon>Rhodothermia</taxon>
        <taxon>Rhodothermales</taxon>
        <taxon>Salinibacteraceae</taxon>
        <taxon>Salinibacter</taxon>
    </lineage>
</organism>
<gene>
    <name evidence="4" type="ORF">GGP71_002880</name>
</gene>
<dbReference type="PROSITE" id="PS51352">
    <property type="entry name" value="THIOREDOXIN_2"/>
    <property type="match status" value="1"/>
</dbReference>
<feature type="chain" id="PRO_5041114910" evidence="3">
    <location>
        <begin position="22"/>
        <end position="190"/>
    </location>
</feature>
<feature type="signal peptide" evidence="3">
    <location>
        <begin position="1"/>
        <end position="21"/>
    </location>
</feature>
<dbReference type="Pfam" id="PF00578">
    <property type="entry name" value="AhpC-TSA"/>
    <property type="match status" value="1"/>
</dbReference>
<feature type="compositionally biased region" description="Polar residues" evidence="2">
    <location>
        <begin position="28"/>
        <end position="38"/>
    </location>
</feature>
<dbReference type="Gene3D" id="3.40.30.10">
    <property type="entry name" value="Glutaredoxin"/>
    <property type="match status" value="1"/>
</dbReference>
<dbReference type="PANTHER" id="PTHR42852">
    <property type="entry name" value="THIOL:DISULFIDE INTERCHANGE PROTEIN DSBE"/>
    <property type="match status" value="1"/>
</dbReference>
<evidence type="ECO:0000256" key="3">
    <source>
        <dbReference type="SAM" id="SignalP"/>
    </source>
</evidence>
<dbReference type="SUPFAM" id="SSF52833">
    <property type="entry name" value="Thioredoxin-like"/>
    <property type="match status" value="1"/>
</dbReference>
<dbReference type="PROSITE" id="PS51257">
    <property type="entry name" value="PROKAR_LIPOPROTEIN"/>
    <property type="match status" value="1"/>
</dbReference>
<dbReference type="InterPro" id="IPR050553">
    <property type="entry name" value="Thioredoxin_ResA/DsbE_sf"/>
</dbReference>
<proteinExistence type="predicted"/>
<dbReference type="PANTHER" id="PTHR42852:SF13">
    <property type="entry name" value="PROTEIN DIPZ"/>
    <property type="match status" value="1"/>
</dbReference>
<sequence>MRRLLTLACTVGLLVLLTACGGEDTAETSDQAAPSASASRGPIPGKVRDVGPEPVPTLTLETLDGASIDLAARNGELLLVNFWATWCAPCREEIPDLKSLHTDFENLTVIGVALDRKGREVVKPFAQKLQINYPIVIDKSGAAEAEFGPIPGLPTTVLVTPDGQVTKRVVGIFPTEEMRPTLKKMLSGEA</sequence>
<dbReference type="PROSITE" id="PS00194">
    <property type="entry name" value="THIOREDOXIN_1"/>
    <property type="match status" value="1"/>
</dbReference>
<dbReference type="CDD" id="cd02966">
    <property type="entry name" value="TlpA_like_family"/>
    <property type="match status" value="1"/>
</dbReference>
<evidence type="ECO:0000313" key="5">
    <source>
        <dbReference type="Proteomes" id="UP001155027"/>
    </source>
</evidence>
<keyword evidence="3" id="KW-0732">Signal</keyword>
<keyword evidence="4" id="KW-0413">Isomerase</keyword>
<evidence type="ECO:0000256" key="1">
    <source>
        <dbReference type="ARBA" id="ARBA00023284"/>
    </source>
</evidence>
<dbReference type="RefSeq" id="WP_259046007.1">
    <property type="nucleotide sequence ID" value="NZ_JANTZA010000004.1"/>
</dbReference>
<dbReference type="Proteomes" id="UP001155027">
    <property type="component" value="Unassembled WGS sequence"/>
</dbReference>
<evidence type="ECO:0000256" key="2">
    <source>
        <dbReference type="SAM" id="MobiDB-lite"/>
    </source>
</evidence>
<evidence type="ECO:0000313" key="4">
    <source>
        <dbReference type="EMBL" id="MCS3678938.1"/>
    </source>
</evidence>
<dbReference type="AlphaFoldDB" id="A0A9X2PRV0"/>
<dbReference type="InterPro" id="IPR017937">
    <property type="entry name" value="Thioredoxin_CS"/>
</dbReference>
<reference evidence="4" key="1">
    <citation type="submission" date="2022-08" db="EMBL/GenBank/DDBJ databases">
        <title>Genomic Encyclopedia of Type Strains, Phase V (KMG-V): Genome sequencing to study the core and pangenomes of soil and plant-associated prokaryotes.</title>
        <authorList>
            <person name="Whitman W."/>
        </authorList>
    </citation>
    <scope>NUCLEOTIDE SEQUENCE</scope>
    <source>
        <strain evidence="4">0</strain>
    </source>
</reference>
<accession>A0A9X2PRV0</accession>
<dbReference type="GO" id="GO:0016853">
    <property type="term" value="F:isomerase activity"/>
    <property type="evidence" value="ECO:0007669"/>
    <property type="project" value="UniProtKB-KW"/>
</dbReference>
<protein>
    <submittedName>
        <fullName evidence="4">Thiol-disulfide isomerase/thioredoxin</fullName>
    </submittedName>
</protein>
<dbReference type="InterPro" id="IPR013766">
    <property type="entry name" value="Thioredoxin_domain"/>
</dbReference>
<dbReference type="GO" id="GO:0016209">
    <property type="term" value="F:antioxidant activity"/>
    <property type="evidence" value="ECO:0007669"/>
    <property type="project" value="InterPro"/>
</dbReference>
<keyword evidence="1" id="KW-0676">Redox-active center</keyword>
<comment type="caution">
    <text evidence="4">The sequence shown here is derived from an EMBL/GenBank/DDBJ whole genome shotgun (WGS) entry which is preliminary data.</text>
</comment>
<dbReference type="InterPro" id="IPR036249">
    <property type="entry name" value="Thioredoxin-like_sf"/>
</dbReference>
<name>A0A9X2PRV0_9BACT</name>
<dbReference type="InterPro" id="IPR000866">
    <property type="entry name" value="AhpC/TSA"/>
</dbReference>